<dbReference type="AlphaFoldDB" id="A0A1T3P339"/>
<feature type="region of interest" description="Disordered" evidence="1">
    <location>
        <begin position="274"/>
        <end position="351"/>
    </location>
</feature>
<evidence type="ECO:0000256" key="1">
    <source>
        <dbReference type="SAM" id="MobiDB-lite"/>
    </source>
</evidence>
<dbReference type="STRING" id="159449.B4N89_23510"/>
<evidence type="ECO:0000313" key="3">
    <source>
        <dbReference type="Proteomes" id="UP000190037"/>
    </source>
</evidence>
<name>A0A1T3P339_9ACTN</name>
<evidence type="ECO:0008006" key="4">
    <source>
        <dbReference type="Google" id="ProtNLM"/>
    </source>
</evidence>
<protein>
    <recommendedName>
        <fullName evidence="4">Glycosyl transferase family 4</fullName>
    </recommendedName>
</protein>
<sequence length="375" mass="35127">MTALAATGAARTAYAALTRRAPGGAALWERRNHRGETLTLLEGPAAAIGATVAAGCAPGVPGRWRAASALAAVAGAGFGTYDDLAGSTDRRGFKGHLGALAKGEVTSGGVKIVGLGAAGLAAGVLVQRHPVDRVLAAVVVAGTANLINLFDLRPGRAAKAVLIAGTPGLVRGGAAAALAAAPVGAAAALLPEDLGEKAMLGDAGANALGAALGVALAAGASRTGLLTKAAVLVGLTAASERVSFTKVIAGNRALNTIDMLGRRPVAAANAGSATQAGAGSVPGSAAGTASASTTDAEADAGSDAESASGSAASAGSGSVVDAGAATKADAGAATEAGTGSKPAREAGAAITDSGAVADAGVVPGQSSVEGPVASA</sequence>
<feature type="compositionally biased region" description="Low complexity" evidence="1">
    <location>
        <begin position="303"/>
        <end position="339"/>
    </location>
</feature>
<comment type="caution">
    <text evidence="2">The sequence shown here is derived from an EMBL/GenBank/DDBJ whole genome shotgun (WGS) entry which is preliminary data.</text>
</comment>
<gene>
    <name evidence="2" type="ORF">B4N89_23510</name>
</gene>
<dbReference type="EMBL" id="MWQN01000001">
    <property type="protein sequence ID" value="OPC83507.1"/>
    <property type="molecule type" value="Genomic_DNA"/>
</dbReference>
<evidence type="ECO:0000313" key="2">
    <source>
        <dbReference type="EMBL" id="OPC83507.1"/>
    </source>
</evidence>
<reference evidence="2 3" key="1">
    <citation type="submission" date="2017-03" db="EMBL/GenBank/DDBJ databases">
        <title>Draft genome sequence of Streptomyces scabrisporus NF3, endophyte isolated from Amphipterygium adstringens.</title>
        <authorList>
            <person name="Vazquez M."/>
            <person name="Ceapa C.D."/>
            <person name="Rodriguez Luna D."/>
            <person name="Sanchez Esquivel S."/>
        </authorList>
    </citation>
    <scope>NUCLEOTIDE SEQUENCE [LARGE SCALE GENOMIC DNA]</scope>
    <source>
        <strain evidence="2 3">NF3</strain>
    </source>
</reference>
<accession>A0A1T3P339</accession>
<keyword evidence="3" id="KW-1185">Reference proteome</keyword>
<organism evidence="2 3">
    <name type="scientific">Embleya scabrispora</name>
    <dbReference type="NCBI Taxonomy" id="159449"/>
    <lineage>
        <taxon>Bacteria</taxon>
        <taxon>Bacillati</taxon>
        <taxon>Actinomycetota</taxon>
        <taxon>Actinomycetes</taxon>
        <taxon>Kitasatosporales</taxon>
        <taxon>Streptomycetaceae</taxon>
        <taxon>Embleya</taxon>
    </lineage>
</organism>
<feature type="compositionally biased region" description="Low complexity" evidence="1">
    <location>
        <begin position="274"/>
        <end position="295"/>
    </location>
</feature>
<dbReference type="Proteomes" id="UP000190037">
    <property type="component" value="Unassembled WGS sequence"/>
</dbReference>
<proteinExistence type="predicted"/>